<feature type="transmembrane region" description="Helical" evidence="2">
    <location>
        <begin position="83"/>
        <end position="109"/>
    </location>
</feature>
<comment type="caution">
    <text evidence="3">The sequence shown here is derived from an EMBL/GenBank/DDBJ whole genome shotgun (WGS) entry which is preliminary data.</text>
</comment>
<dbReference type="AlphaFoldDB" id="A0A022L0D1"/>
<proteinExistence type="predicted"/>
<accession>A0A022L0D1</accession>
<evidence type="ECO:0000313" key="3">
    <source>
        <dbReference type="EMBL" id="EYT50721.1"/>
    </source>
</evidence>
<dbReference type="EMBL" id="AORC01000003">
    <property type="protein sequence ID" value="EYT50721.1"/>
    <property type="molecule type" value="Genomic_DNA"/>
</dbReference>
<feature type="region of interest" description="Disordered" evidence="1">
    <location>
        <begin position="1"/>
        <end position="42"/>
    </location>
</feature>
<evidence type="ECO:0000313" key="4">
    <source>
        <dbReference type="Proteomes" id="UP000019754"/>
    </source>
</evidence>
<keyword evidence="2" id="KW-0812">Transmembrane</keyword>
<sequence length="124" mass="13294">MTQSDPTVNSPVEPERAPVEPERAPVEPQRAPVEPDPSPDTTVYVRSRRTPTLAFWVVLALVVPAVAALLVAPFLGVGDLGGFFNLAMVAVLAIGAPLAALACVVDMVLERRRAREARDSRKGR</sequence>
<feature type="transmembrane region" description="Helical" evidence="2">
    <location>
        <begin position="53"/>
        <end position="77"/>
    </location>
</feature>
<protein>
    <submittedName>
        <fullName evidence="3">Uncharacterized protein</fullName>
    </submittedName>
</protein>
<evidence type="ECO:0000256" key="2">
    <source>
        <dbReference type="SAM" id="Phobius"/>
    </source>
</evidence>
<feature type="compositionally biased region" description="Polar residues" evidence="1">
    <location>
        <begin position="1"/>
        <end position="10"/>
    </location>
</feature>
<dbReference type="STRING" id="1249481.D641_0102595"/>
<keyword evidence="4" id="KW-1185">Reference proteome</keyword>
<dbReference type="Proteomes" id="UP000019754">
    <property type="component" value="Unassembled WGS sequence"/>
</dbReference>
<feature type="compositionally biased region" description="Basic and acidic residues" evidence="1">
    <location>
        <begin position="13"/>
        <end position="25"/>
    </location>
</feature>
<dbReference type="HOGENOM" id="CLU_1999543_0_0_11"/>
<name>A0A022L0D1_9MICO</name>
<gene>
    <name evidence="3" type="ORF">D641_0102595</name>
</gene>
<evidence type="ECO:0000256" key="1">
    <source>
        <dbReference type="SAM" id="MobiDB-lite"/>
    </source>
</evidence>
<organism evidence="3 4">
    <name type="scientific">Brachybacterium muris UCD-AY4</name>
    <dbReference type="NCBI Taxonomy" id="1249481"/>
    <lineage>
        <taxon>Bacteria</taxon>
        <taxon>Bacillati</taxon>
        <taxon>Actinomycetota</taxon>
        <taxon>Actinomycetes</taxon>
        <taxon>Micrococcales</taxon>
        <taxon>Dermabacteraceae</taxon>
        <taxon>Brachybacterium</taxon>
    </lineage>
</organism>
<reference evidence="3 4" key="1">
    <citation type="journal article" date="2013" name="Genome Announc.">
        <title>Draft genome sequence of an Actinobacterium, Brachybacterium muris strain UCD-AY4.</title>
        <authorList>
            <person name="Lo J.R."/>
            <person name="Lang J.M."/>
            <person name="Darling A.E."/>
            <person name="Eisen J.A."/>
            <person name="Coil D.A."/>
        </authorList>
    </citation>
    <scope>NUCLEOTIDE SEQUENCE [LARGE SCALE GENOMIC DNA]</scope>
    <source>
        <strain evidence="3 4">UCD-AY4</strain>
    </source>
</reference>
<dbReference type="RefSeq" id="WP_017822236.1">
    <property type="nucleotide sequence ID" value="NZ_AORC01000003.1"/>
</dbReference>
<keyword evidence="2" id="KW-1133">Transmembrane helix</keyword>
<keyword evidence="2" id="KW-0472">Membrane</keyword>